<dbReference type="EMBL" id="JACHMH010000001">
    <property type="protein sequence ID" value="MBB4675117.1"/>
    <property type="molecule type" value="Genomic_DNA"/>
</dbReference>
<protein>
    <submittedName>
        <fullName evidence="3">Putative AAA+ superfamily ATPase</fullName>
    </submittedName>
</protein>
<dbReference type="RefSeq" id="WP_185001144.1">
    <property type="nucleotide sequence ID" value="NZ_BAAAUI010000026.1"/>
</dbReference>
<gene>
    <name evidence="3" type="ORF">HNR67_001235</name>
</gene>
<dbReference type="PANTHER" id="PTHR43566:SF2">
    <property type="entry name" value="DUF4143 DOMAIN-CONTAINING PROTEIN"/>
    <property type="match status" value="1"/>
</dbReference>
<comment type="caution">
    <text evidence="3">The sequence shown here is derived from an EMBL/GenBank/DDBJ whole genome shotgun (WGS) entry which is preliminary data.</text>
</comment>
<sequence length="414" mass="45505">MAGYLPRLCDQLIAELVAEFPALLVLGPRGVGKTTSAVEHAKTIIRLDQPAEAAALAADPDVVLRGLPEPVLLDEWQLVPSVLGAVKRAVDTERRPGRFIITGSVHADLEQPTWPGTGRLLRVDMSGLTVRELIGADLSKPPFIDRVLAQGRAGLRAPSSYQADLRNYLKLALQGGFPEAALHLSERGRRRWARSYLDQLFTRDLAQVDVPRDPVRLHRYFEAYALNTAGLVTEQTLLETAGVNRKTGEAYEHLLTNLFVVAAVPAWHSNRLKRLVRGPKRYVLDPGLLAAALGMGEEGLLQDGDLLGRFLDTFVHAQIRAELPLSEHNPRLYHLRDQGGRHEVDLIVELPGQRVIGIEIKASAAPGPDSAKHLVWLREQLGDKFVHGIVLHTGPHVIPMGDRITAAPISSIWT</sequence>
<dbReference type="SUPFAM" id="SSF52540">
    <property type="entry name" value="P-loop containing nucleoside triphosphate hydrolases"/>
    <property type="match status" value="1"/>
</dbReference>
<reference evidence="3 4" key="1">
    <citation type="submission" date="2020-08" db="EMBL/GenBank/DDBJ databases">
        <title>Sequencing the genomes of 1000 actinobacteria strains.</title>
        <authorList>
            <person name="Klenk H.-P."/>
        </authorList>
    </citation>
    <scope>NUCLEOTIDE SEQUENCE [LARGE SCALE GENOMIC DNA]</scope>
    <source>
        <strain evidence="3 4">DSM 44230</strain>
    </source>
</reference>
<proteinExistence type="predicted"/>
<dbReference type="Pfam" id="PF13635">
    <property type="entry name" value="DUF4143"/>
    <property type="match status" value="1"/>
</dbReference>
<accession>A0A7W7C5W6</accession>
<keyword evidence="4" id="KW-1185">Reference proteome</keyword>
<evidence type="ECO:0000259" key="1">
    <source>
        <dbReference type="Pfam" id="PF13173"/>
    </source>
</evidence>
<name>A0A7W7C5W6_9PSEU</name>
<evidence type="ECO:0000259" key="2">
    <source>
        <dbReference type="Pfam" id="PF13635"/>
    </source>
</evidence>
<dbReference type="InterPro" id="IPR025420">
    <property type="entry name" value="DUF4143"/>
</dbReference>
<dbReference type="InterPro" id="IPR027417">
    <property type="entry name" value="P-loop_NTPase"/>
</dbReference>
<feature type="domain" description="DUF4143" evidence="2">
    <location>
        <begin position="203"/>
        <end position="363"/>
    </location>
</feature>
<dbReference type="PANTHER" id="PTHR43566">
    <property type="entry name" value="CONSERVED PROTEIN"/>
    <property type="match status" value="1"/>
</dbReference>
<evidence type="ECO:0000313" key="3">
    <source>
        <dbReference type="EMBL" id="MBB4675117.1"/>
    </source>
</evidence>
<dbReference type="InterPro" id="IPR041682">
    <property type="entry name" value="AAA_14"/>
</dbReference>
<feature type="domain" description="AAA" evidence="1">
    <location>
        <begin position="21"/>
        <end position="133"/>
    </location>
</feature>
<organism evidence="3 4">
    <name type="scientific">Crossiella cryophila</name>
    <dbReference type="NCBI Taxonomy" id="43355"/>
    <lineage>
        <taxon>Bacteria</taxon>
        <taxon>Bacillati</taxon>
        <taxon>Actinomycetota</taxon>
        <taxon>Actinomycetes</taxon>
        <taxon>Pseudonocardiales</taxon>
        <taxon>Pseudonocardiaceae</taxon>
        <taxon>Crossiella</taxon>
    </lineage>
</organism>
<dbReference type="AlphaFoldDB" id="A0A7W7C5W6"/>
<dbReference type="Pfam" id="PF13173">
    <property type="entry name" value="AAA_14"/>
    <property type="match status" value="1"/>
</dbReference>
<dbReference type="Proteomes" id="UP000533598">
    <property type="component" value="Unassembled WGS sequence"/>
</dbReference>
<evidence type="ECO:0000313" key="4">
    <source>
        <dbReference type="Proteomes" id="UP000533598"/>
    </source>
</evidence>